<keyword evidence="1" id="KW-0812">Transmembrane</keyword>
<feature type="transmembrane region" description="Helical" evidence="1">
    <location>
        <begin position="6"/>
        <end position="24"/>
    </location>
</feature>
<keyword evidence="1" id="KW-1133">Transmembrane helix</keyword>
<protein>
    <submittedName>
        <fullName evidence="2">Uncharacterized protein</fullName>
    </submittedName>
</protein>
<feature type="non-terminal residue" evidence="2">
    <location>
        <position position="96"/>
    </location>
</feature>
<accession>A0A3B0RA53</accession>
<evidence type="ECO:0000256" key="1">
    <source>
        <dbReference type="SAM" id="Phobius"/>
    </source>
</evidence>
<gene>
    <name evidence="2" type="ORF">MNBD_ALPHA05-731</name>
</gene>
<name>A0A3B0RA53_9ZZZZ</name>
<feature type="transmembrane region" description="Helical" evidence="1">
    <location>
        <begin position="76"/>
        <end position="94"/>
    </location>
</feature>
<dbReference type="EMBL" id="UOEH01000031">
    <property type="protein sequence ID" value="VAV90184.1"/>
    <property type="molecule type" value="Genomic_DNA"/>
</dbReference>
<evidence type="ECO:0000313" key="2">
    <source>
        <dbReference type="EMBL" id="VAV90184.1"/>
    </source>
</evidence>
<sequence>MTFQTLLAAKAAIIGVWFAGFFIAERLASAAPPPSSKARLLRNAGLWLIVMLASPFIVAPMTAWGVNHLIWERPDAMTTGAIALVVLAVDLVLLDI</sequence>
<organism evidence="2">
    <name type="scientific">hydrothermal vent metagenome</name>
    <dbReference type="NCBI Taxonomy" id="652676"/>
    <lineage>
        <taxon>unclassified sequences</taxon>
        <taxon>metagenomes</taxon>
        <taxon>ecological metagenomes</taxon>
    </lineage>
</organism>
<keyword evidence="1" id="KW-0472">Membrane</keyword>
<dbReference type="AlphaFoldDB" id="A0A3B0RA53"/>
<proteinExistence type="predicted"/>
<reference evidence="2" key="1">
    <citation type="submission" date="2018-06" db="EMBL/GenBank/DDBJ databases">
        <authorList>
            <person name="Zhirakovskaya E."/>
        </authorList>
    </citation>
    <scope>NUCLEOTIDE SEQUENCE</scope>
</reference>
<feature type="transmembrane region" description="Helical" evidence="1">
    <location>
        <begin position="45"/>
        <end position="64"/>
    </location>
</feature>